<dbReference type="PROSITE" id="PS00107">
    <property type="entry name" value="PROTEIN_KINASE_ATP"/>
    <property type="match status" value="1"/>
</dbReference>
<feature type="transmembrane region" description="Helical" evidence="5">
    <location>
        <begin position="276"/>
        <end position="297"/>
    </location>
</feature>
<keyword evidence="7" id="KW-0808">Transferase</keyword>
<organism evidence="7 8">
    <name type="scientific">Cohnella nanjingensis</name>
    <dbReference type="NCBI Taxonomy" id="1387779"/>
    <lineage>
        <taxon>Bacteria</taxon>
        <taxon>Bacillati</taxon>
        <taxon>Bacillota</taxon>
        <taxon>Bacilli</taxon>
        <taxon>Bacillales</taxon>
        <taxon>Paenibacillaceae</taxon>
        <taxon>Cohnella</taxon>
    </lineage>
</organism>
<feature type="binding site" evidence="4">
    <location>
        <position position="43"/>
    </location>
    <ligand>
        <name>ATP</name>
        <dbReference type="ChEBI" id="CHEBI:30616"/>
    </ligand>
</feature>
<keyword evidence="7" id="KW-0418">Kinase</keyword>
<keyword evidence="3 4" id="KW-0067">ATP-binding</keyword>
<dbReference type="InterPro" id="IPR017441">
    <property type="entry name" value="Protein_kinase_ATP_BS"/>
</dbReference>
<keyword evidence="5" id="KW-0812">Transmembrane</keyword>
<keyword evidence="5" id="KW-0472">Membrane</keyword>
<dbReference type="Gene3D" id="1.10.510.10">
    <property type="entry name" value="Transferase(Phosphotransferase) domain 1"/>
    <property type="match status" value="1"/>
</dbReference>
<dbReference type="EMBL" id="JACJVP010000002">
    <property type="protein sequence ID" value="MBB6669582.1"/>
    <property type="molecule type" value="Genomic_DNA"/>
</dbReference>
<reference evidence="7 8" key="1">
    <citation type="submission" date="2020-08" db="EMBL/GenBank/DDBJ databases">
        <title>Cohnella phylogeny.</title>
        <authorList>
            <person name="Dunlap C."/>
        </authorList>
    </citation>
    <scope>NUCLEOTIDE SEQUENCE [LARGE SCALE GENOMIC DNA]</scope>
    <source>
        <strain evidence="7 8">DSM 28246</strain>
    </source>
</reference>
<evidence type="ECO:0000313" key="8">
    <source>
        <dbReference type="Proteomes" id="UP000547209"/>
    </source>
</evidence>
<protein>
    <submittedName>
        <fullName evidence="7">Serine/threonine protein kinase</fullName>
    </submittedName>
</protein>
<evidence type="ECO:0000256" key="5">
    <source>
        <dbReference type="SAM" id="Phobius"/>
    </source>
</evidence>
<dbReference type="InterPro" id="IPR011009">
    <property type="entry name" value="Kinase-like_dom_sf"/>
</dbReference>
<dbReference type="InterPro" id="IPR000719">
    <property type="entry name" value="Prot_kinase_dom"/>
</dbReference>
<keyword evidence="5" id="KW-1133">Transmembrane helix</keyword>
<feature type="domain" description="Protein kinase" evidence="6">
    <location>
        <begin position="16"/>
        <end position="298"/>
    </location>
</feature>
<keyword evidence="2 4" id="KW-0547">Nucleotide-binding</keyword>
<sequence>MPPGTVLRGKWNGKRYRLERLLGLGANGQVYLATCGSRTCALKIGKETEDLQAEANVLASLDQRERSRPPFLLDVDDAEWQGKKLPFYAMQYVPGSPVKAYLRLHGSQWFGVIGYRLLERLSELHEAGWVFGDVKSDNVLVSGYGRVALVDYGGATAIGRGVRQFTEIYDRGYWAAGSRTADPAYDVFAVAVLWIHALDGKRLLQLTRTLLPQNRHPRELVELIRTNPTLRPMETWLDRALYGRFQHAREASEHWRALVHAAAQPKDASDGHVPGWMAGLLAASVVLCGSAAAIWFLH</sequence>
<evidence type="ECO:0000259" key="6">
    <source>
        <dbReference type="PROSITE" id="PS50011"/>
    </source>
</evidence>
<evidence type="ECO:0000256" key="4">
    <source>
        <dbReference type="PROSITE-ProRule" id="PRU10141"/>
    </source>
</evidence>
<dbReference type="GO" id="GO:0004674">
    <property type="term" value="F:protein serine/threonine kinase activity"/>
    <property type="evidence" value="ECO:0007669"/>
    <property type="project" value="UniProtKB-KW"/>
</dbReference>
<dbReference type="GO" id="GO:0005524">
    <property type="term" value="F:ATP binding"/>
    <property type="evidence" value="ECO:0007669"/>
    <property type="project" value="UniProtKB-UniRule"/>
</dbReference>
<evidence type="ECO:0000256" key="1">
    <source>
        <dbReference type="ARBA" id="ARBA00008874"/>
    </source>
</evidence>
<dbReference type="Pfam" id="PF00069">
    <property type="entry name" value="Pkinase"/>
    <property type="match status" value="1"/>
</dbReference>
<dbReference type="SUPFAM" id="SSF56112">
    <property type="entry name" value="Protein kinase-like (PK-like)"/>
    <property type="match status" value="1"/>
</dbReference>
<dbReference type="PANTHER" id="PTHR45832:SF22">
    <property type="entry name" value="SERINE_THREONINE-PROTEIN KINASE SAMKA-RELATED"/>
    <property type="match status" value="1"/>
</dbReference>
<name>A0A7X0RLA2_9BACL</name>
<dbReference type="AlphaFoldDB" id="A0A7X0RLA2"/>
<evidence type="ECO:0000256" key="2">
    <source>
        <dbReference type="ARBA" id="ARBA00022741"/>
    </source>
</evidence>
<dbReference type="PANTHER" id="PTHR45832">
    <property type="entry name" value="SERINE/THREONINE-PROTEIN KINASE SAMKA-RELATED-RELATED"/>
    <property type="match status" value="1"/>
</dbReference>
<keyword evidence="8" id="KW-1185">Reference proteome</keyword>
<comment type="similarity">
    <text evidence="1">Belongs to the protein kinase superfamily. STE Ser/Thr protein kinase family. STE20 subfamily.</text>
</comment>
<comment type="caution">
    <text evidence="7">The sequence shown here is derived from an EMBL/GenBank/DDBJ whole genome shotgun (WGS) entry which is preliminary data.</text>
</comment>
<evidence type="ECO:0000313" key="7">
    <source>
        <dbReference type="EMBL" id="MBB6669582.1"/>
    </source>
</evidence>
<dbReference type="InterPro" id="IPR051931">
    <property type="entry name" value="PAK3-like"/>
</dbReference>
<accession>A0A7X0RLA2</accession>
<keyword evidence="7" id="KW-0723">Serine/threonine-protein kinase</keyword>
<dbReference type="Proteomes" id="UP000547209">
    <property type="component" value="Unassembled WGS sequence"/>
</dbReference>
<proteinExistence type="inferred from homology"/>
<dbReference type="PROSITE" id="PS50011">
    <property type="entry name" value="PROTEIN_KINASE_DOM"/>
    <property type="match status" value="1"/>
</dbReference>
<evidence type="ECO:0000256" key="3">
    <source>
        <dbReference type="ARBA" id="ARBA00022840"/>
    </source>
</evidence>
<dbReference type="Gene3D" id="3.30.200.20">
    <property type="entry name" value="Phosphorylase Kinase, domain 1"/>
    <property type="match status" value="1"/>
</dbReference>
<gene>
    <name evidence="7" type="ORF">H7C19_02665</name>
</gene>
<dbReference type="SMART" id="SM00220">
    <property type="entry name" value="S_TKc"/>
    <property type="match status" value="1"/>
</dbReference>